<dbReference type="InterPro" id="IPR004866">
    <property type="entry name" value="CHB/HEX_N_dom"/>
</dbReference>
<dbReference type="InterPro" id="IPR015882">
    <property type="entry name" value="HEX_bac_N"/>
</dbReference>
<dbReference type="Gene3D" id="2.60.40.10">
    <property type="entry name" value="Immunoglobulins"/>
    <property type="match status" value="1"/>
</dbReference>
<dbReference type="STRING" id="398579.Spea_1100"/>
<dbReference type="PANTHER" id="PTHR22600:SF57">
    <property type="entry name" value="BETA-N-ACETYLHEXOSAMINIDASE"/>
    <property type="match status" value="1"/>
</dbReference>
<reference evidence="10 11" key="1">
    <citation type="submission" date="2007-10" db="EMBL/GenBank/DDBJ databases">
        <title>Complete sequence of Shewanella pealeana ATCC 700345.</title>
        <authorList>
            <consortium name="US DOE Joint Genome Institute"/>
            <person name="Copeland A."/>
            <person name="Lucas S."/>
            <person name="Lapidus A."/>
            <person name="Barry K."/>
            <person name="Glavina del Rio T."/>
            <person name="Dalin E."/>
            <person name="Tice H."/>
            <person name="Pitluck S."/>
            <person name="Chertkov O."/>
            <person name="Brettin T."/>
            <person name="Bruce D."/>
            <person name="Detter J.C."/>
            <person name="Han C."/>
            <person name="Schmutz J."/>
            <person name="Larimer F."/>
            <person name="Land M."/>
            <person name="Hauser L."/>
            <person name="Kyrpides N."/>
            <person name="Kim E."/>
            <person name="Zhao J.-S.Z."/>
            <person name="Manno D."/>
            <person name="Hawari J."/>
            <person name="Richardson P."/>
        </authorList>
    </citation>
    <scope>NUCLEOTIDE SEQUENCE [LARGE SCALE GENOMIC DNA]</scope>
    <source>
        <strain evidence="11">ATCC 700345 / ANG-SQ1</strain>
    </source>
</reference>
<evidence type="ECO:0000259" key="9">
    <source>
        <dbReference type="SMART" id="SM01081"/>
    </source>
</evidence>
<dbReference type="GO" id="GO:0004563">
    <property type="term" value="F:beta-N-acetylhexosaminidase activity"/>
    <property type="evidence" value="ECO:0007669"/>
    <property type="project" value="UniProtKB-EC"/>
</dbReference>
<evidence type="ECO:0000313" key="11">
    <source>
        <dbReference type="Proteomes" id="UP000002608"/>
    </source>
</evidence>
<evidence type="ECO:0000256" key="4">
    <source>
        <dbReference type="ARBA" id="ARBA00022801"/>
    </source>
</evidence>
<dbReference type="Gene3D" id="2.60.40.290">
    <property type="match status" value="1"/>
</dbReference>
<feature type="domain" description="Chitobiase/beta-hexosaminidases N-terminal" evidence="9">
    <location>
        <begin position="66"/>
        <end position="231"/>
    </location>
</feature>
<dbReference type="Gene3D" id="3.20.20.80">
    <property type="entry name" value="Glycosidases"/>
    <property type="match status" value="1"/>
</dbReference>
<dbReference type="InterPro" id="IPR029018">
    <property type="entry name" value="Hex-like_dom2"/>
</dbReference>
<evidence type="ECO:0000256" key="5">
    <source>
        <dbReference type="ARBA" id="ARBA00023295"/>
    </source>
</evidence>
<dbReference type="EMBL" id="CP000851">
    <property type="protein sequence ID" value="ABV86427.1"/>
    <property type="molecule type" value="Genomic_DNA"/>
</dbReference>
<dbReference type="Gene3D" id="3.30.379.10">
    <property type="entry name" value="Chitobiase/beta-hexosaminidase domain 2-like"/>
    <property type="match status" value="1"/>
</dbReference>
<dbReference type="PROSITE" id="PS51257">
    <property type="entry name" value="PROKAR_LIPOPROTEIN"/>
    <property type="match status" value="1"/>
</dbReference>
<dbReference type="PANTHER" id="PTHR22600">
    <property type="entry name" value="BETA-HEXOSAMINIDASE"/>
    <property type="match status" value="1"/>
</dbReference>
<dbReference type="Pfam" id="PF03173">
    <property type="entry name" value="CHB_HEX"/>
    <property type="match status" value="1"/>
</dbReference>
<evidence type="ECO:0000256" key="8">
    <source>
        <dbReference type="PIRSR" id="PIRSR625705-1"/>
    </source>
</evidence>
<dbReference type="AlphaFoldDB" id="A8H1J0"/>
<dbReference type="Pfam" id="PF02838">
    <property type="entry name" value="Glyco_hydro_20b"/>
    <property type="match status" value="1"/>
</dbReference>
<dbReference type="SUPFAM" id="SSF55545">
    <property type="entry name" value="beta-N-acetylhexosaminidase-like domain"/>
    <property type="match status" value="1"/>
</dbReference>
<dbReference type="GO" id="GO:0016020">
    <property type="term" value="C:membrane"/>
    <property type="evidence" value="ECO:0007669"/>
    <property type="project" value="TreeGrafter"/>
</dbReference>
<dbReference type="InterPro" id="IPR013783">
    <property type="entry name" value="Ig-like_fold"/>
</dbReference>
<dbReference type="InterPro" id="IPR008965">
    <property type="entry name" value="CBM2/CBM3_carb-bd_dom_sf"/>
</dbReference>
<dbReference type="SUPFAM" id="SSF51445">
    <property type="entry name" value="(Trans)glycosidases"/>
    <property type="match status" value="1"/>
</dbReference>
<evidence type="ECO:0000256" key="7">
    <source>
        <dbReference type="ARBA" id="ARBA00033000"/>
    </source>
</evidence>
<dbReference type="SMART" id="SM01081">
    <property type="entry name" value="CHB_HEX"/>
    <property type="match status" value="1"/>
</dbReference>
<dbReference type="Proteomes" id="UP000002608">
    <property type="component" value="Chromosome"/>
</dbReference>
<keyword evidence="4 10" id="KW-0378">Hydrolase</keyword>
<dbReference type="CAZy" id="GH20">
    <property type="family name" value="Glycoside Hydrolase Family 20"/>
</dbReference>
<dbReference type="RefSeq" id="WP_012154358.1">
    <property type="nucleotide sequence ID" value="NC_009901.1"/>
</dbReference>
<gene>
    <name evidence="10" type="ordered locus">Spea_1100</name>
</gene>
<dbReference type="GO" id="GO:0030247">
    <property type="term" value="F:polysaccharide binding"/>
    <property type="evidence" value="ECO:0007669"/>
    <property type="project" value="InterPro"/>
</dbReference>
<organism evidence="10 11">
    <name type="scientific">Shewanella pealeana (strain ATCC 700345 / ANG-SQ1)</name>
    <dbReference type="NCBI Taxonomy" id="398579"/>
    <lineage>
        <taxon>Bacteria</taxon>
        <taxon>Pseudomonadati</taxon>
        <taxon>Pseudomonadota</taxon>
        <taxon>Gammaproteobacteria</taxon>
        <taxon>Alteromonadales</taxon>
        <taxon>Shewanellaceae</taxon>
        <taxon>Shewanella</taxon>
    </lineage>
</organism>
<dbReference type="SUPFAM" id="SSF81296">
    <property type="entry name" value="E set domains"/>
    <property type="match status" value="1"/>
</dbReference>
<dbReference type="InterPro" id="IPR012291">
    <property type="entry name" value="CBM2_carb-bd_dom_sf"/>
</dbReference>
<feature type="active site" description="Proton donor" evidence="8">
    <location>
        <position position="571"/>
    </location>
</feature>
<proteinExistence type="inferred from homology"/>
<dbReference type="CDD" id="cd06569">
    <property type="entry name" value="GH20_Sm-chitobiase-like"/>
    <property type="match status" value="1"/>
</dbReference>
<dbReference type="InterPro" id="IPR015883">
    <property type="entry name" value="Glyco_hydro_20_cat"/>
</dbReference>
<evidence type="ECO:0000256" key="3">
    <source>
        <dbReference type="ARBA" id="ARBA00012663"/>
    </source>
</evidence>
<comment type="similarity">
    <text evidence="2">Belongs to the glycosyl hydrolase 20 family.</text>
</comment>
<name>A8H1J0_SHEPA</name>
<dbReference type="OrthoDB" id="9763537at2"/>
<keyword evidence="11" id="KW-1185">Reference proteome</keyword>
<keyword evidence="5 10" id="KW-0326">Glycosidase</keyword>
<dbReference type="InterPro" id="IPR014756">
    <property type="entry name" value="Ig_E-set"/>
</dbReference>
<dbReference type="Pfam" id="PF03174">
    <property type="entry name" value="CHB_HEX_C"/>
    <property type="match status" value="1"/>
</dbReference>
<sequence>MKIRVIVSAVTLALTVSACSKQSETEELTSAIFPIEQGSQVVEQSASNKALTQGSLTQARLKKIGETLDIRYRVVTNIPDEHCDKDAADGRCFLAEIDLTSEIAIDSKDWSIYYSQMRPIQSIVGDEFTISRIQGDLHKISPAAGFSGIKKGQTKTIQFRGELWQLSETDAMPNYYIVADGLEPVIIRSTQLSLDPETGMELRPYVSAFTDSETQYKRRETDKLEWATTQVLYRSNLDTPNSPKLAENAILPTPTKVALKSDAKSVSLKSGLKLTLNGVSPGAVDAALQRLAQLGVEQTDKGIKTVLLPLPVPGVLGEYRLDISSSEIKILAADDAGFSYGLASLAALVDVETLTVNPMLVEDAPRYDFRGMHIDVSRNFHSKQLILDLLDQMAAYKLNKLHLHMADDEGWRLEIAGLPELTDVGSKRCHDLNEDTCLLPQLGSGPFSEAKVNGYYSKADYIEILQYANARQIQVIPSMDMPGHSRAAIKSMEARYRTLMDADKAEQAKQYLLSDSEDKTVYSSIQYYSDNTLNVCMESTFTFIDKVIDEIAALHKQAGVPLDLYHIGADETAGAWIESPACKAFIANNDKGVTKMEELGAYFIERTAKLLADKGIEAAGWSDGMSHTRPENMPKQVQSNIWDVVAHGGHQRAHQQANLGWQAVLGQPEVLYFDFPYEADPKEHGYYWASRNTNSKKIHSFMAGNLPANAEQWTDIEALPFEADDTLKTDEAGKVINGPLKASFSFAGIQGQLWSETVRSDEVAEYMMFPRLMMLAERAWHQPSWEVPYQHQGAVYNQTSGYFTKEMRQAQANDWHRVANTLGAKELLKLDKANIAYRVPTPGAVIKEGKLFANVIFPGLKIEYRDAGGQWQAYAEGVEGVEVTTPVEVRVIAADGKRKGRTLVVN</sequence>
<accession>A8H1J0</accession>
<dbReference type="InterPro" id="IPR004867">
    <property type="entry name" value="CHB_C_dom"/>
</dbReference>
<evidence type="ECO:0000256" key="6">
    <source>
        <dbReference type="ARBA" id="ARBA00030512"/>
    </source>
</evidence>
<evidence type="ECO:0000313" key="10">
    <source>
        <dbReference type="EMBL" id="ABV86427.1"/>
    </source>
</evidence>
<dbReference type="HOGENOM" id="CLU_007082_4_1_6"/>
<comment type="catalytic activity">
    <reaction evidence="1">
        <text>Hydrolysis of terminal non-reducing N-acetyl-D-hexosamine residues in N-acetyl-beta-D-hexosaminides.</text>
        <dbReference type="EC" id="3.2.1.52"/>
    </reaction>
</comment>
<dbReference type="KEGG" id="spl:Spea_1100"/>
<dbReference type="SUPFAM" id="SSF49384">
    <property type="entry name" value="Carbohydrate-binding domain"/>
    <property type="match status" value="1"/>
</dbReference>
<dbReference type="CDD" id="cd02847">
    <property type="entry name" value="E_set_Chitobiase_C"/>
    <property type="match status" value="1"/>
</dbReference>
<evidence type="ECO:0000256" key="2">
    <source>
        <dbReference type="ARBA" id="ARBA00006285"/>
    </source>
</evidence>
<dbReference type="EC" id="3.2.1.52" evidence="3"/>
<dbReference type="GO" id="GO:0030203">
    <property type="term" value="P:glycosaminoglycan metabolic process"/>
    <property type="evidence" value="ECO:0007669"/>
    <property type="project" value="TreeGrafter"/>
</dbReference>
<dbReference type="Pfam" id="PF00728">
    <property type="entry name" value="Glyco_hydro_20"/>
    <property type="match status" value="1"/>
</dbReference>
<dbReference type="PRINTS" id="PR00738">
    <property type="entry name" value="GLHYDRLASE20"/>
</dbReference>
<dbReference type="InterPro" id="IPR025705">
    <property type="entry name" value="Beta_hexosaminidase_sua/sub"/>
</dbReference>
<dbReference type="eggNOG" id="COG3525">
    <property type="taxonomic scope" value="Bacteria"/>
</dbReference>
<dbReference type="InterPro" id="IPR017853">
    <property type="entry name" value="GH"/>
</dbReference>
<protein>
    <recommendedName>
        <fullName evidence="3">beta-N-acetylhexosaminidase</fullName>
        <ecNumber evidence="3">3.2.1.52</ecNumber>
    </recommendedName>
    <alternativeName>
        <fullName evidence="6">Beta-N-acetylhexosaminidase</fullName>
    </alternativeName>
    <alternativeName>
        <fullName evidence="7">N-acetyl-beta-glucosaminidase</fullName>
    </alternativeName>
</protein>
<dbReference type="GO" id="GO:0005975">
    <property type="term" value="P:carbohydrate metabolic process"/>
    <property type="evidence" value="ECO:0007669"/>
    <property type="project" value="InterPro"/>
</dbReference>
<evidence type="ECO:0000256" key="1">
    <source>
        <dbReference type="ARBA" id="ARBA00001231"/>
    </source>
</evidence>